<dbReference type="GO" id="GO:0005524">
    <property type="term" value="F:ATP binding"/>
    <property type="evidence" value="ECO:0007669"/>
    <property type="project" value="UniProtKB-KW"/>
</dbReference>
<dbReference type="Gene3D" id="1.20.1560.10">
    <property type="entry name" value="ABC transporter type 1, transmembrane domain"/>
    <property type="match status" value="1"/>
</dbReference>
<keyword evidence="4 10" id="KW-0067">ATP-binding</keyword>
<gene>
    <name evidence="10" type="ORF">JMJ92_11480</name>
</gene>
<dbReference type="PROSITE" id="PS50893">
    <property type="entry name" value="ABC_TRANSPORTER_2"/>
    <property type="match status" value="1"/>
</dbReference>
<proteinExistence type="predicted"/>
<feature type="domain" description="ABC transmembrane type-1" evidence="9">
    <location>
        <begin position="19"/>
        <end position="304"/>
    </location>
</feature>
<dbReference type="Gene3D" id="3.40.50.300">
    <property type="entry name" value="P-loop containing nucleotide triphosphate hydrolases"/>
    <property type="match status" value="1"/>
</dbReference>
<evidence type="ECO:0000259" key="8">
    <source>
        <dbReference type="PROSITE" id="PS50893"/>
    </source>
</evidence>
<dbReference type="SUPFAM" id="SSF90123">
    <property type="entry name" value="ABC transporter transmembrane region"/>
    <property type="match status" value="1"/>
</dbReference>
<feature type="transmembrane region" description="Helical" evidence="7">
    <location>
        <begin position="56"/>
        <end position="73"/>
    </location>
</feature>
<dbReference type="PROSITE" id="PS00211">
    <property type="entry name" value="ABC_TRANSPORTER_1"/>
    <property type="match status" value="1"/>
</dbReference>
<dbReference type="InterPro" id="IPR039421">
    <property type="entry name" value="Type_1_exporter"/>
</dbReference>
<keyword evidence="5 7" id="KW-1133">Transmembrane helix</keyword>
<evidence type="ECO:0000259" key="9">
    <source>
        <dbReference type="PROSITE" id="PS50929"/>
    </source>
</evidence>
<keyword evidence="2 7" id="KW-0812">Transmembrane</keyword>
<evidence type="ECO:0000256" key="5">
    <source>
        <dbReference type="ARBA" id="ARBA00022989"/>
    </source>
</evidence>
<dbReference type="InterPro" id="IPR003439">
    <property type="entry name" value="ABC_transporter-like_ATP-bd"/>
</dbReference>
<feature type="transmembrane region" description="Helical" evidence="7">
    <location>
        <begin position="135"/>
        <end position="156"/>
    </location>
</feature>
<dbReference type="EMBL" id="JAESIL010000043">
    <property type="protein sequence ID" value="MBL3578768.1"/>
    <property type="molecule type" value="Genomic_DNA"/>
</dbReference>
<comment type="caution">
    <text evidence="10">The sequence shown here is derived from an EMBL/GenBank/DDBJ whole genome shotgun (WGS) entry which is preliminary data.</text>
</comment>
<dbReference type="InterPro" id="IPR027417">
    <property type="entry name" value="P-loop_NTPase"/>
</dbReference>
<dbReference type="RefSeq" id="WP_075787763.1">
    <property type="nucleotide sequence ID" value="NZ_JAESIL010000043.1"/>
</dbReference>
<evidence type="ECO:0000256" key="3">
    <source>
        <dbReference type="ARBA" id="ARBA00022741"/>
    </source>
</evidence>
<evidence type="ECO:0000256" key="2">
    <source>
        <dbReference type="ARBA" id="ARBA00022692"/>
    </source>
</evidence>
<dbReference type="InterPro" id="IPR036640">
    <property type="entry name" value="ABC1_TM_sf"/>
</dbReference>
<protein>
    <submittedName>
        <fullName evidence="10">ABC transporter ATP-binding protein</fullName>
    </submittedName>
</protein>
<comment type="subcellular location">
    <subcellularLocation>
        <location evidence="1">Cell membrane</location>
        <topology evidence="1">Multi-pass membrane protein</topology>
    </subcellularLocation>
</comment>
<dbReference type="PANTHER" id="PTHR24221">
    <property type="entry name" value="ATP-BINDING CASSETTE SUB-FAMILY B"/>
    <property type="match status" value="1"/>
</dbReference>
<dbReference type="InterPro" id="IPR003593">
    <property type="entry name" value="AAA+_ATPase"/>
</dbReference>
<feature type="domain" description="ABC transporter" evidence="8">
    <location>
        <begin position="336"/>
        <end position="571"/>
    </location>
</feature>
<dbReference type="Proteomes" id="UP000635853">
    <property type="component" value="Unassembled WGS sequence"/>
</dbReference>
<evidence type="ECO:0000313" key="10">
    <source>
        <dbReference type="EMBL" id="MBL3578768.1"/>
    </source>
</evidence>
<dbReference type="InterPro" id="IPR011527">
    <property type="entry name" value="ABC1_TM_dom"/>
</dbReference>
<reference evidence="11" key="1">
    <citation type="submission" date="2021-01" db="EMBL/GenBank/DDBJ databases">
        <title>Draft genomes of Rhodovulum sulfidophilum.</title>
        <authorList>
            <person name="Guzman M.S."/>
        </authorList>
    </citation>
    <scope>NUCLEOTIDE SEQUENCE [LARGE SCALE GENOMIC DNA]</scope>
    <source>
        <strain evidence="11">AB19</strain>
    </source>
</reference>
<accession>A0ABS1RGL2</accession>
<feature type="transmembrane region" description="Helical" evidence="7">
    <location>
        <begin position="162"/>
        <end position="182"/>
    </location>
</feature>
<evidence type="ECO:0000256" key="7">
    <source>
        <dbReference type="SAM" id="Phobius"/>
    </source>
</evidence>
<dbReference type="Pfam" id="PF00664">
    <property type="entry name" value="ABC_membrane"/>
    <property type="match status" value="1"/>
</dbReference>
<evidence type="ECO:0000256" key="1">
    <source>
        <dbReference type="ARBA" id="ARBA00004651"/>
    </source>
</evidence>
<feature type="transmembrane region" description="Helical" evidence="7">
    <location>
        <begin position="247"/>
        <end position="266"/>
    </location>
</feature>
<sequence length="581" mass="61655">MKLLRFVWAYLPPHRPQYVASVLLAGLEGLLAAAPPLAVGLGLMQLAEGQAGIAGILPYAAACFLAVVLRIFVVQRAWKLGYRAGNHASERIRSRIVDHMRRVPLGTLSGRWTPARLATLITEDGRWINETSSFYLVRFLNGLVATAVLLGAAAWLEPVAALAILAALGGGVAAMIAVKPVLSRFIRLRNDMIAEATLRVGEYADGIAVFRAFGRSGAAQKDFRAAVDALHDKTLAMAPRLIPLQQAGAALISLAAPLAILLVAGLQLAGLRQADPVAVIPALFLTLAAAATFSAGVLKTLLPMELGVRAEQNISAFLGTAPLAGKRSDFSTDLDVEFDKVSFRYAPGKPEAVSDVSFEARKGTVTAIAGPSGAGKSTLVSLLLRFHDLSAGQIRLGDVDVIEADPAAVQARISLVSQDVHLFRDTLRANLLLGDPEASGARLMEAVRAARLDDLVAALPQGLDTMLGDTGRTLSGGERQRVAIARALLKDAPVIVLDEATSAMDPLSESAIQKAVAALEDGRTVIVIAHRLRTVADADEIIVFDRGRVRARGRHADLLASDGLYARLWSAQEQAAGWRLR</sequence>
<feature type="transmembrane region" description="Helical" evidence="7">
    <location>
        <begin position="278"/>
        <end position="302"/>
    </location>
</feature>
<dbReference type="PANTHER" id="PTHR24221:SF654">
    <property type="entry name" value="ATP-BINDING CASSETTE SUB-FAMILY B MEMBER 6"/>
    <property type="match status" value="1"/>
</dbReference>
<dbReference type="SMART" id="SM00382">
    <property type="entry name" value="AAA"/>
    <property type="match status" value="1"/>
</dbReference>
<dbReference type="InterPro" id="IPR017871">
    <property type="entry name" value="ABC_transporter-like_CS"/>
</dbReference>
<evidence type="ECO:0000256" key="4">
    <source>
        <dbReference type="ARBA" id="ARBA00022840"/>
    </source>
</evidence>
<dbReference type="Pfam" id="PF00005">
    <property type="entry name" value="ABC_tran"/>
    <property type="match status" value="1"/>
</dbReference>
<evidence type="ECO:0000313" key="11">
    <source>
        <dbReference type="Proteomes" id="UP000635853"/>
    </source>
</evidence>
<dbReference type="PROSITE" id="PS50929">
    <property type="entry name" value="ABC_TM1F"/>
    <property type="match status" value="1"/>
</dbReference>
<evidence type="ECO:0000256" key="6">
    <source>
        <dbReference type="ARBA" id="ARBA00023136"/>
    </source>
</evidence>
<organism evidence="10 11">
    <name type="scientific">Rhodovulum visakhapatnamense</name>
    <dbReference type="NCBI Taxonomy" id="364297"/>
    <lineage>
        <taxon>Bacteria</taxon>
        <taxon>Pseudomonadati</taxon>
        <taxon>Pseudomonadota</taxon>
        <taxon>Alphaproteobacteria</taxon>
        <taxon>Rhodobacterales</taxon>
        <taxon>Paracoccaceae</taxon>
        <taxon>Rhodovulum</taxon>
    </lineage>
</organism>
<keyword evidence="3" id="KW-0547">Nucleotide-binding</keyword>
<keyword evidence="6 7" id="KW-0472">Membrane</keyword>
<dbReference type="SUPFAM" id="SSF52540">
    <property type="entry name" value="P-loop containing nucleoside triphosphate hydrolases"/>
    <property type="match status" value="1"/>
</dbReference>
<keyword evidence="11" id="KW-1185">Reference proteome</keyword>
<name>A0ABS1RGL2_9RHOB</name>